<name>A0A839TA21_AZOMA</name>
<keyword evidence="2" id="KW-1185">Reference proteome</keyword>
<protein>
    <submittedName>
        <fullName evidence="1">Lysophospholipase L1-like esterase</fullName>
    </submittedName>
</protein>
<dbReference type="RefSeq" id="WP_183167742.1">
    <property type="nucleotide sequence ID" value="NZ_JACHXI010000021.1"/>
</dbReference>
<dbReference type="PANTHER" id="PTHR30383">
    <property type="entry name" value="THIOESTERASE 1/PROTEASE 1/LYSOPHOSPHOLIPASE L1"/>
    <property type="match status" value="1"/>
</dbReference>
<dbReference type="InterPro" id="IPR051532">
    <property type="entry name" value="Ester_Hydrolysis_Enzymes"/>
</dbReference>
<dbReference type="SUPFAM" id="SSF52266">
    <property type="entry name" value="SGNH hydrolase"/>
    <property type="match status" value="1"/>
</dbReference>
<dbReference type="PANTHER" id="PTHR30383:SF5">
    <property type="entry name" value="SGNH HYDROLASE-TYPE ESTERASE DOMAIN-CONTAINING PROTEIN"/>
    <property type="match status" value="1"/>
</dbReference>
<dbReference type="InterPro" id="IPR057572">
    <property type="entry name" value="NonGDSL"/>
</dbReference>
<comment type="caution">
    <text evidence="1">The sequence shown here is derived from an EMBL/GenBank/DDBJ whole genome shotgun (WGS) entry which is preliminary data.</text>
</comment>
<sequence>MVSIAGWIADSTPARTIRLGIAIALLILCPAWQIHAEEPTGNCQAWSNALEFHPALPATRHALREGAALTLVALGSSTTEGAGANAQDESYPAEIGEQLERRLPDHRIIILNEGIGGQTAYEMLQRMDEDVIARRPTLLIWDTVITDTLRDVGQARLARTLRKGIGKAREAGIDILLMDMQWLPHEDRYPNYDDYRKTFRKTAAELGVAVIPRYDLMKIMARSEMFALPDQSGTDVLQLTDSSNHCLAILVSEAIAGEQR</sequence>
<dbReference type="Proteomes" id="UP000549250">
    <property type="component" value="Unassembled WGS sequence"/>
</dbReference>
<gene>
    <name evidence="1" type="ORF">FHR87_003313</name>
</gene>
<dbReference type="Gene3D" id="3.40.50.1110">
    <property type="entry name" value="SGNH hydrolase"/>
    <property type="match status" value="1"/>
</dbReference>
<dbReference type="EMBL" id="JACHXI010000021">
    <property type="protein sequence ID" value="MBB3104885.1"/>
    <property type="molecule type" value="Genomic_DNA"/>
</dbReference>
<dbReference type="GO" id="GO:0004622">
    <property type="term" value="F:phosphatidylcholine lysophospholipase activity"/>
    <property type="evidence" value="ECO:0007669"/>
    <property type="project" value="TreeGrafter"/>
</dbReference>
<dbReference type="AlphaFoldDB" id="A0A839TA21"/>
<reference evidence="1 2" key="1">
    <citation type="submission" date="2020-08" db="EMBL/GenBank/DDBJ databases">
        <title>Genomic Encyclopedia of Type Strains, Phase III (KMG-III): the genomes of soil and plant-associated and newly described type strains.</title>
        <authorList>
            <person name="Whitman W."/>
        </authorList>
    </citation>
    <scope>NUCLEOTIDE SEQUENCE [LARGE SCALE GENOMIC DNA]</scope>
    <source>
        <strain evidence="1 2">CECT 4462</strain>
    </source>
</reference>
<dbReference type="Pfam" id="PF25182">
    <property type="entry name" value="NonGDSL"/>
    <property type="match status" value="1"/>
</dbReference>
<evidence type="ECO:0000313" key="2">
    <source>
        <dbReference type="Proteomes" id="UP000549250"/>
    </source>
</evidence>
<proteinExistence type="predicted"/>
<evidence type="ECO:0000313" key="1">
    <source>
        <dbReference type="EMBL" id="MBB3104885.1"/>
    </source>
</evidence>
<dbReference type="InterPro" id="IPR036514">
    <property type="entry name" value="SGNH_hydro_sf"/>
</dbReference>
<accession>A0A839TA21</accession>
<organism evidence="1 2">
    <name type="scientific">Azomonas macrocytogenes</name>
    <name type="common">Azotobacter macrocytogenes</name>
    <dbReference type="NCBI Taxonomy" id="69962"/>
    <lineage>
        <taxon>Bacteria</taxon>
        <taxon>Pseudomonadati</taxon>
        <taxon>Pseudomonadota</taxon>
        <taxon>Gammaproteobacteria</taxon>
        <taxon>Pseudomonadales</taxon>
        <taxon>Pseudomonadaceae</taxon>
        <taxon>Azomonas</taxon>
    </lineage>
</organism>